<sequence length="137" mass="15165">MAEENAAAVEETVQSVAGETKPAADEQAPAAVEEAPAVQLPEDEDEMDIDRLLDEFDGASPEEQEINQLIRAEMLVQAKATRNASPDTFERGDRIKEQAQRRAQREALRKQMREDMAKRKELASSEEAVSDVVVVAK</sequence>
<name>A0A7S4B1I1_CHRCT</name>
<dbReference type="EMBL" id="HBIZ01005681">
    <property type="protein sequence ID" value="CAE0750671.1"/>
    <property type="molecule type" value="Transcribed_RNA"/>
</dbReference>
<reference evidence="2" key="1">
    <citation type="submission" date="2021-01" db="EMBL/GenBank/DDBJ databases">
        <authorList>
            <person name="Corre E."/>
            <person name="Pelletier E."/>
            <person name="Niang G."/>
            <person name="Scheremetjew M."/>
            <person name="Finn R."/>
            <person name="Kale V."/>
            <person name="Holt S."/>
            <person name="Cochrane G."/>
            <person name="Meng A."/>
            <person name="Brown T."/>
            <person name="Cohen L."/>
        </authorList>
    </citation>
    <scope>NUCLEOTIDE SEQUENCE</scope>
    <source>
        <strain evidence="2">CCMP645</strain>
    </source>
</reference>
<accession>A0A7S4B1I1</accession>
<dbReference type="AlphaFoldDB" id="A0A7S4B1I1"/>
<feature type="compositionally biased region" description="Low complexity" evidence="1">
    <location>
        <begin position="1"/>
        <end position="11"/>
    </location>
</feature>
<feature type="compositionally biased region" description="Basic and acidic residues" evidence="1">
    <location>
        <begin position="88"/>
        <end position="107"/>
    </location>
</feature>
<evidence type="ECO:0000256" key="1">
    <source>
        <dbReference type="SAM" id="MobiDB-lite"/>
    </source>
</evidence>
<feature type="region of interest" description="Disordered" evidence="1">
    <location>
        <begin position="1"/>
        <end position="44"/>
    </location>
</feature>
<evidence type="ECO:0000313" key="2">
    <source>
        <dbReference type="EMBL" id="CAE0750671.1"/>
    </source>
</evidence>
<proteinExistence type="predicted"/>
<gene>
    <name evidence="2" type="ORF">PCAR00345_LOCUS3256</name>
</gene>
<protein>
    <submittedName>
        <fullName evidence="2">Uncharacterized protein</fullName>
    </submittedName>
</protein>
<feature type="compositionally biased region" description="Low complexity" evidence="1">
    <location>
        <begin position="25"/>
        <end position="40"/>
    </location>
</feature>
<organism evidence="2">
    <name type="scientific">Chrysotila carterae</name>
    <name type="common">Marine alga</name>
    <name type="synonym">Syracosphaera carterae</name>
    <dbReference type="NCBI Taxonomy" id="13221"/>
    <lineage>
        <taxon>Eukaryota</taxon>
        <taxon>Haptista</taxon>
        <taxon>Haptophyta</taxon>
        <taxon>Prymnesiophyceae</taxon>
        <taxon>Isochrysidales</taxon>
        <taxon>Isochrysidaceae</taxon>
        <taxon>Chrysotila</taxon>
    </lineage>
</organism>
<feature type="region of interest" description="Disordered" evidence="1">
    <location>
        <begin position="80"/>
        <end position="107"/>
    </location>
</feature>